<dbReference type="Pfam" id="PF21674">
    <property type="entry name" value="CCDC22_N"/>
    <property type="match status" value="1"/>
</dbReference>
<feature type="region of interest" description="Disordered" evidence="3">
    <location>
        <begin position="432"/>
        <end position="457"/>
    </location>
</feature>
<dbReference type="PANTHER" id="PTHR15668:SF4">
    <property type="entry name" value="COILED-COIL DOMAIN-CONTAINING PROTEIN 22"/>
    <property type="match status" value="1"/>
</dbReference>
<dbReference type="InterPro" id="IPR008530">
    <property type="entry name" value="CCDC22"/>
</dbReference>
<reference evidence="6" key="1">
    <citation type="submission" date="2019-08" db="EMBL/GenBank/DDBJ databases">
        <title>The improved chromosome-level genome for the pearl oyster Pinctada fucata martensii using PacBio sequencing and Hi-C.</title>
        <authorList>
            <person name="Zheng Z."/>
        </authorList>
    </citation>
    <scope>NUCLEOTIDE SEQUENCE</scope>
    <source>
        <strain evidence="6">ZZ-2019</strain>
        <tissue evidence="6">Adductor muscle</tissue>
    </source>
</reference>
<dbReference type="GO" id="GO:0097602">
    <property type="term" value="F:cullin family protein binding"/>
    <property type="evidence" value="ECO:0007669"/>
    <property type="project" value="TreeGrafter"/>
</dbReference>
<dbReference type="Pfam" id="PF05667">
    <property type="entry name" value="CCDC22_CC"/>
    <property type="match status" value="1"/>
</dbReference>
<dbReference type="EMBL" id="VSWD01000006">
    <property type="protein sequence ID" value="KAK3099768.1"/>
    <property type="molecule type" value="Genomic_DNA"/>
</dbReference>
<feature type="compositionally biased region" description="Basic and acidic residues" evidence="3">
    <location>
        <begin position="443"/>
        <end position="457"/>
    </location>
</feature>
<accession>A0AA89C3H7</accession>
<feature type="domain" description="CCDC22 coiled-coil" evidence="4">
    <location>
        <begin position="237"/>
        <end position="730"/>
    </location>
</feature>
<feature type="region of interest" description="Disordered" evidence="3">
    <location>
        <begin position="735"/>
        <end position="759"/>
    </location>
</feature>
<evidence type="ECO:0008006" key="8">
    <source>
        <dbReference type="Google" id="ProtNLM"/>
    </source>
</evidence>
<feature type="region of interest" description="Disordered" evidence="3">
    <location>
        <begin position="827"/>
        <end position="849"/>
    </location>
</feature>
<evidence type="ECO:0000259" key="5">
    <source>
        <dbReference type="Pfam" id="PF21674"/>
    </source>
</evidence>
<evidence type="ECO:0000313" key="7">
    <source>
        <dbReference type="Proteomes" id="UP001186944"/>
    </source>
</evidence>
<keyword evidence="7" id="KW-1185">Reference proteome</keyword>
<organism evidence="6 7">
    <name type="scientific">Pinctada imbricata</name>
    <name type="common">Atlantic pearl-oyster</name>
    <name type="synonym">Pinctada martensii</name>
    <dbReference type="NCBI Taxonomy" id="66713"/>
    <lineage>
        <taxon>Eukaryota</taxon>
        <taxon>Metazoa</taxon>
        <taxon>Spiralia</taxon>
        <taxon>Lophotrochozoa</taxon>
        <taxon>Mollusca</taxon>
        <taxon>Bivalvia</taxon>
        <taxon>Autobranchia</taxon>
        <taxon>Pteriomorphia</taxon>
        <taxon>Pterioida</taxon>
        <taxon>Pterioidea</taxon>
        <taxon>Pteriidae</taxon>
        <taxon>Pinctada</taxon>
    </lineage>
</organism>
<dbReference type="PANTHER" id="PTHR15668">
    <property type="entry name" value="JM1 PROTEIN"/>
    <property type="match status" value="1"/>
</dbReference>
<feature type="coiled-coil region" evidence="2">
    <location>
        <begin position="457"/>
        <end position="610"/>
    </location>
</feature>
<feature type="domain" description="CCDC22 N-terminal" evidence="5">
    <location>
        <begin position="128"/>
        <end position="218"/>
    </location>
</feature>
<evidence type="ECO:0000313" key="6">
    <source>
        <dbReference type="EMBL" id="KAK3099768.1"/>
    </source>
</evidence>
<evidence type="ECO:0000256" key="2">
    <source>
        <dbReference type="SAM" id="Coils"/>
    </source>
</evidence>
<dbReference type="Proteomes" id="UP001186944">
    <property type="component" value="Unassembled WGS sequence"/>
</dbReference>
<evidence type="ECO:0000259" key="4">
    <source>
        <dbReference type="Pfam" id="PF05667"/>
    </source>
</evidence>
<gene>
    <name evidence="6" type="ORF">FSP39_009318</name>
</gene>
<evidence type="ECO:0000256" key="1">
    <source>
        <dbReference type="ARBA" id="ARBA00006438"/>
    </source>
</evidence>
<dbReference type="GO" id="GO:2000060">
    <property type="term" value="P:positive regulation of ubiquitin-dependent protein catabolic process"/>
    <property type="evidence" value="ECO:0007669"/>
    <property type="project" value="TreeGrafter"/>
</dbReference>
<dbReference type="InterPro" id="IPR048348">
    <property type="entry name" value="CCDC22_CC"/>
</dbReference>
<keyword evidence="2" id="KW-0175">Coiled coil</keyword>
<comment type="similarity">
    <text evidence="1">Belongs to the CCDC22 family.</text>
</comment>
<sequence>MQQNNLCPDLLKRHMYLDLSKTRPLGPPFHTSLVVGDLAGYCLTVAESSVSARIAQWLECLPTGIEVPGLNLGLRVHLFQPYYIWCHESEPREEVEPGLFCRCEVEETSKFDGWRSVVVRLADLRVRRDIDEETVSLREFSTELIVSSAVRCLKTINNDIDLPNSLPGGMSARFRMGTSMASAIQDLGYRGEIGYQTFLYSNEAEIRKVFMFLVDKLPKDTTESTEEPLGASILLQRAISNTVAKQLESPWTPPYLKKGGITWRGKPPSWQREGACAMCSYHASKIRSPSGMADLTRKVPKDLRMYYSKSLPYITNQTVHHSEVAPSILEQMAIELTAQQEWENEWNSQGLASRLSEKDYRARKRQRIQKRLMDTLRQDIKRGQEAAGSRSAQDLQQLIDSISSRGAGTAKGKGSRFTHTEKLVFAKEEDQTAQQIGAGVERGQTEEELQKQREEEVDGLKQDLNSVASRLENLDIDVKKLTAGIQQMEEEITTQARQNTDKEEAFKVKKRTLDLLPDAENNIAKLQQVVDSSAQRLVKLAEQWEKHRVPLIEQFRDLKDLNSKKESEAEKKLEEIKTFRGRMKEVADDARNKEELLKQLAGEYERMTKDINRSAYTKRIMEIVSNIKKQKEEIDKVLVDTKSIQKEINSLSGKLDRTFTVTDELIFRNSEIELVYLIADFQDAKKDEAAKKAYRNLAALHENCEVLIKTVEDTGGIMREIRELEDQVSNTHSVTTSQVSNTHSATTSQVSNTHSATTSQVSITQSATTSQVSNNHSATTSQVSITQSATTSQVSNNHSVTTSQVSNTHFATSSRMSNTLSVTTSSQVSNTHSATTSQVSNTLSTITST</sequence>
<protein>
    <recommendedName>
        <fullName evidence="8">Coiled-coil domain-containing protein 22 homolog</fullName>
    </recommendedName>
</protein>
<comment type="caution">
    <text evidence="6">The sequence shown here is derived from an EMBL/GenBank/DDBJ whole genome shotgun (WGS) entry which is preliminary data.</text>
</comment>
<proteinExistence type="inferred from homology"/>
<dbReference type="InterPro" id="IPR048349">
    <property type="entry name" value="CCDC22_N"/>
</dbReference>
<name>A0AA89C3H7_PINIB</name>
<evidence type="ECO:0000256" key="3">
    <source>
        <dbReference type="SAM" id="MobiDB-lite"/>
    </source>
</evidence>
<dbReference type="AlphaFoldDB" id="A0AA89C3H7"/>